<sequence>MKENARWILAFDASCATCRKVSGAVARAGGDRLEVLPLAHPDVRRLRERSLGDDAPWLPTLLMVRGSTVRAWTGSTLGLHLVRRLGPRSTVRVLHALGDLKRAGDGAPSVPSAHRTDRMGRAQFLRLGAGIAAGAGLVLAGRTPALAEDPACASARKWVRDNKDNLPREYADLITHPMAVRRAVFAELGPQDRSSLWVEHLKRYRAARTDLSRQCRSVLDEALAIASAPSTFAVRSGRSSALQRRLDAVTAKAKEAFGPDEARMLLATLGPGDQADAPGTSALPGNCECNIDDSWCGSKTCQFTIDCHHSDSGCGTVWADPCNGMCY</sequence>
<gene>
    <name evidence="1" type="ORF">JK363_39990</name>
</gene>
<dbReference type="EMBL" id="JAERRF010000056">
    <property type="protein sequence ID" value="MBL1102658.1"/>
    <property type="molecule type" value="Genomic_DNA"/>
</dbReference>
<protein>
    <submittedName>
        <fullName evidence="1">Bacteriocin fulvocin C-related protein</fullName>
    </submittedName>
</protein>
<evidence type="ECO:0000313" key="1">
    <source>
        <dbReference type="EMBL" id="MBL1102658.1"/>
    </source>
</evidence>
<keyword evidence="2" id="KW-1185">Reference proteome</keyword>
<dbReference type="RefSeq" id="WP_201883251.1">
    <property type="nucleotide sequence ID" value="NZ_JAERRF010000056.1"/>
</dbReference>
<proteinExistence type="predicted"/>
<name>A0ABS1NRK5_9ACTN</name>
<organism evidence="1 2">
    <name type="scientific">Streptomyces coffeae</name>
    <dbReference type="NCBI Taxonomy" id="621382"/>
    <lineage>
        <taxon>Bacteria</taxon>
        <taxon>Bacillati</taxon>
        <taxon>Actinomycetota</taxon>
        <taxon>Actinomycetes</taxon>
        <taxon>Kitasatosporales</taxon>
        <taxon>Streptomycetaceae</taxon>
        <taxon>Streptomyces</taxon>
    </lineage>
</organism>
<evidence type="ECO:0000313" key="2">
    <source>
        <dbReference type="Proteomes" id="UP000634229"/>
    </source>
</evidence>
<reference evidence="1 2" key="1">
    <citation type="submission" date="2021-01" db="EMBL/GenBank/DDBJ databases">
        <title>WGS of actinomycetes isolated from Thailand.</title>
        <authorList>
            <person name="Thawai C."/>
        </authorList>
    </citation>
    <scope>NUCLEOTIDE SEQUENCE [LARGE SCALE GENOMIC DNA]</scope>
    <source>
        <strain evidence="1 2">CA1R205</strain>
    </source>
</reference>
<dbReference type="NCBIfam" id="NF033852">
    <property type="entry name" value="fulvocin_rel"/>
    <property type="match status" value="1"/>
</dbReference>
<dbReference type="Proteomes" id="UP000634229">
    <property type="component" value="Unassembled WGS sequence"/>
</dbReference>
<accession>A0ABS1NRK5</accession>
<comment type="caution">
    <text evidence="1">The sequence shown here is derived from an EMBL/GenBank/DDBJ whole genome shotgun (WGS) entry which is preliminary data.</text>
</comment>